<evidence type="ECO:0000313" key="11">
    <source>
        <dbReference type="Proteomes" id="UP000006039"/>
    </source>
</evidence>
<keyword evidence="2" id="KW-0547">Nucleotide-binding</keyword>
<dbReference type="Pfam" id="PF13086">
    <property type="entry name" value="AAA_11"/>
    <property type="match status" value="1"/>
</dbReference>
<dbReference type="GO" id="GO:0043139">
    <property type="term" value="F:5'-3' DNA helicase activity"/>
    <property type="evidence" value="ECO:0007669"/>
    <property type="project" value="TreeGrafter"/>
</dbReference>
<dbReference type="Gene3D" id="3.40.50.300">
    <property type="entry name" value="P-loop containing nucleotide triphosphate hydrolases"/>
    <property type="match status" value="2"/>
</dbReference>
<reference evidence="9" key="3">
    <citation type="submission" date="2010-09" db="EMBL/GenBank/DDBJ databases">
        <title>Annotation of Gaeumannomyces graminis var. tritici R3-111a-1.</title>
        <authorList>
            <consortium name="The Broad Institute Genome Sequencing Platform"/>
            <person name="Ma L.-J."/>
            <person name="Dead R."/>
            <person name="Young S.K."/>
            <person name="Zeng Q."/>
            <person name="Gargeya S."/>
            <person name="Fitzgerald M."/>
            <person name="Haas B."/>
            <person name="Abouelleil A."/>
            <person name="Alvarado L."/>
            <person name="Arachchi H.M."/>
            <person name="Berlin A."/>
            <person name="Brown A."/>
            <person name="Chapman S.B."/>
            <person name="Chen Z."/>
            <person name="Dunbar C."/>
            <person name="Freedman E."/>
            <person name="Gearin G."/>
            <person name="Gellesch M."/>
            <person name="Goldberg J."/>
            <person name="Griggs A."/>
            <person name="Gujja S."/>
            <person name="Heiman D."/>
            <person name="Howarth C."/>
            <person name="Larson L."/>
            <person name="Lui A."/>
            <person name="MacDonald P.J.P."/>
            <person name="Mehta T."/>
            <person name="Montmayeur A."/>
            <person name="Murphy C."/>
            <person name="Neiman D."/>
            <person name="Pearson M."/>
            <person name="Priest M."/>
            <person name="Roberts A."/>
            <person name="Saif S."/>
            <person name="Shea T."/>
            <person name="Shenoy N."/>
            <person name="Sisk P."/>
            <person name="Stolte C."/>
            <person name="Sykes S."/>
            <person name="Yandava C."/>
            <person name="Wortman J."/>
            <person name="Nusbaum C."/>
            <person name="Birren B."/>
        </authorList>
    </citation>
    <scope>NUCLEOTIDE SEQUENCE</scope>
    <source>
        <strain evidence="9">R3-111a-1</strain>
    </source>
</reference>
<evidence type="ECO:0000313" key="9">
    <source>
        <dbReference type="EMBL" id="EJT79503.1"/>
    </source>
</evidence>
<evidence type="ECO:0000313" key="10">
    <source>
        <dbReference type="EnsemblFungi" id="EJT79503"/>
    </source>
</evidence>
<dbReference type="PANTHER" id="PTHR43788">
    <property type="entry name" value="DNA2/NAM7 HELICASE FAMILY MEMBER"/>
    <property type="match status" value="1"/>
</dbReference>
<feature type="domain" description="DNA2/NAM7 helicase-like C-terminal" evidence="8">
    <location>
        <begin position="912"/>
        <end position="1120"/>
    </location>
</feature>
<proteinExistence type="inferred from homology"/>
<evidence type="ECO:0000256" key="4">
    <source>
        <dbReference type="ARBA" id="ARBA00022806"/>
    </source>
</evidence>
<dbReference type="RefSeq" id="XP_009220648.1">
    <property type="nucleotide sequence ID" value="XM_009222384.1"/>
</dbReference>
<dbReference type="GO" id="GO:0005524">
    <property type="term" value="F:ATP binding"/>
    <property type="evidence" value="ECO:0007669"/>
    <property type="project" value="UniProtKB-KW"/>
</dbReference>
<reference evidence="10" key="5">
    <citation type="submission" date="2018-04" db="UniProtKB">
        <authorList>
            <consortium name="EnsemblFungi"/>
        </authorList>
    </citation>
    <scope>IDENTIFICATION</scope>
    <source>
        <strain evidence="10">R3-111a-1</strain>
    </source>
</reference>
<feature type="domain" description="DNA2/NAM7 helicase helicase" evidence="7">
    <location>
        <begin position="594"/>
        <end position="886"/>
    </location>
</feature>
<gene>
    <name evidence="10" type="primary">20345045</name>
    <name evidence="9" type="ORF">GGTG_04587</name>
</gene>
<dbReference type="InterPro" id="IPR041679">
    <property type="entry name" value="DNA2/NAM7-like_C"/>
</dbReference>
<feature type="region of interest" description="Disordered" evidence="6">
    <location>
        <begin position="1204"/>
        <end position="1229"/>
    </location>
</feature>
<evidence type="ECO:0000256" key="5">
    <source>
        <dbReference type="ARBA" id="ARBA00022840"/>
    </source>
</evidence>
<evidence type="ECO:0008006" key="12">
    <source>
        <dbReference type="Google" id="ProtNLM"/>
    </source>
</evidence>
<evidence type="ECO:0000256" key="3">
    <source>
        <dbReference type="ARBA" id="ARBA00022801"/>
    </source>
</evidence>
<dbReference type="STRING" id="644352.J3NTI7"/>
<keyword evidence="5" id="KW-0067">ATP-binding</keyword>
<dbReference type="eggNOG" id="ENOG502RN39">
    <property type="taxonomic scope" value="Eukaryota"/>
</dbReference>
<dbReference type="OrthoDB" id="4693008at2759"/>
<dbReference type="EnsemblFungi" id="EJT79503">
    <property type="protein sequence ID" value="EJT79503"/>
    <property type="gene ID" value="GGTG_04587"/>
</dbReference>
<evidence type="ECO:0000259" key="7">
    <source>
        <dbReference type="Pfam" id="PF13086"/>
    </source>
</evidence>
<dbReference type="GeneID" id="20345045"/>
<dbReference type="SUPFAM" id="SSF52540">
    <property type="entry name" value="P-loop containing nucleoside triphosphate hydrolases"/>
    <property type="match status" value="1"/>
</dbReference>
<accession>J3NTI7</accession>
<evidence type="ECO:0000259" key="8">
    <source>
        <dbReference type="Pfam" id="PF13087"/>
    </source>
</evidence>
<evidence type="ECO:0000256" key="6">
    <source>
        <dbReference type="SAM" id="MobiDB-lite"/>
    </source>
</evidence>
<organism evidence="9">
    <name type="scientific">Gaeumannomyces tritici (strain R3-111a-1)</name>
    <name type="common">Wheat and barley take-all root rot fungus</name>
    <name type="synonym">Gaeumannomyces graminis var. tritici</name>
    <dbReference type="NCBI Taxonomy" id="644352"/>
    <lineage>
        <taxon>Eukaryota</taxon>
        <taxon>Fungi</taxon>
        <taxon>Dikarya</taxon>
        <taxon>Ascomycota</taxon>
        <taxon>Pezizomycotina</taxon>
        <taxon>Sordariomycetes</taxon>
        <taxon>Sordariomycetidae</taxon>
        <taxon>Magnaporthales</taxon>
        <taxon>Magnaporthaceae</taxon>
        <taxon>Gaeumannomyces</taxon>
    </lineage>
</organism>
<keyword evidence="4" id="KW-0347">Helicase</keyword>
<name>J3NTI7_GAET3</name>
<dbReference type="GO" id="GO:0016787">
    <property type="term" value="F:hydrolase activity"/>
    <property type="evidence" value="ECO:0007669"/>
    <property type="project" value="UniProtKB-KW"/>
</dbReference>
<comment type="similarity">
    <text evidence="1">Belongs to the DNA2/NAM7 helicase family.</text>
</comment>
<dbReference type="Pfam" id="PF13087">
    <property type="entry name" value="AAA_12"/>
    <property type="match status" value="1"/>
</dbReference>
<dbReference type="PANTHER" id="PTHR43788:SF16">
    <property type="entry name" value="HELICASE WITH ZINC FINGER 2"/>
    <property type="match status" value="1"/>
</dbReference>
<reference evidence="9" key="2">
    <citation type="submission" date="2010-07" db="EMBL/GenBank/DDBJ databases">
        <authorList>
            <consortium name="The Broad Institute Genome Sequencing Platform"/>
            <consortium name="Broad Institute Genome Sequencing Center for Infectious Disease"/>
            <person name="Ma L.-J."/>
            <person name="Dead R."/>
            <person name="Young S."/>
            <person name="Zeng Q."/>
            <person name="Koehrsen M."/>
            <person name="Alvarado L."/>
            <person name="Berlin A."/>
            <person name="Chapman S.B."/>
            <person name="Chen Z."/>
            <person name="Freedman E."/>
            <person name="Gellesch M."/>
            <person name="Goldberg J."/>
            <person name="Griggs A."/>
            <person name="Gujja S."/>
            <person name="Heilman E.R."/>
            <person name="Heiman D."/>
            <person name="Hepburn T."/>
            <person name="Howarth C."/>
            <person name="Jen D."/>
            <person name="Larson L."/>
            <person name="Mehta T."/>
            <person name="Neiman D."/>
            <person name="Pearson M."/>
            <person name="Roberts A."/>
            <person name="Saif S."/>
            <person name="Shea T."/>
            <person name="Shenoy N."/>
            <person name="Sisk P."/>
            <person name="Stolte C."/>
            <person name="Sykes S."/>
            <person name="Walk T."/>
            <person name="White J."/>
            <person name="Yandava C."/>
            <person name="Haas B."/>
            <person name="Nusbaum C."/>
            <person name="Birren B."/>
        </authorList>
    </citation>
    <scope>NUCLEOTIDE SEQUENCE</scope>
    <source>
        <strain evidence="9">R3-111a-1</strain>
    </source>
</reference>
<keyword evidence="3" id="KW-0378">Hydrolase</keyword>
<dbReference type="InterPro" id="IPR050534">
    <property type="entry name" value="Coronavir_polyprotein_1ab"/>
</dbReference>
<evidence type="ECO:0000256" key="1">
    <source>
        <dbReference type="ARBA" id="ARBA00007913"/>
    </source>
</evidence>
<dbReference type="InterPro" id="IPR027417">
    <property type="entry name" value="P-loop_NTPase"/>
</dbReference>
<dbReference type="VEuPathDB" id="FungiDB:GGTG_04587"/>
<dbReference type="Proteomes" id="UP000006039">
    <property type="component" value="Unassembled WGS sequence"/>
</dbReference>
<dbReference type="HOGENOM" id="CLU_259850_0_0_1"/>
<reference evidence="11" key="1">
    <citation type="submission" date="2010-07" db="EMBL/GenBank/DDBJ databases">
        <title>The genome sequence of Gaeumannomyces graminis var. tritici strain R3-111a-1.</title>
        <authorList>
            <consortium name="The Broad Institute Genome Sequencing Platform"/>
            <person name="Ma L.-J."/>
            <person name="Dead R."/>
            <person name="Young S."/>
            <person name="Zeng Q."/>
            <person name="Koehrsen M."/>
            <person name="Alvarado L."/>
            <person name="Berlin A."/>
            <person name="Chapman S.B."/>
            <person name="Chen Z."/>
            <person name="Freedman E."/>
            <person name="Gellesch M."/>
            <person name="Goldberg J."/>
            <person name="Griggs A."/>
            <person name="Gujja S."/>
            <person name="Heilman E.R."/>
            <person name="Heiman D."/>
            <person name="Hepburn T."/>
            <person name="Howarth C."/>
            <person name="Jen D."/>
            <person name="Larson L."/>
            <person name="Mehta T."/>
            <person name="Neiman D."/>
            <person name="Pearson M."/>
            <person name="Roberts A."/>
            <person name="Saif S."/>
            <person name="Shea T."/>
            <person name="Shenoy N."/>
            <person name="Sisk P."/>
            <person name="Stolte C."/>
            <person name="Sykes S."/>
            <person name="Walk T."/>
            <person name="White J."/>
            <person name="Yandava C."/>
            <person name="Haas B."/>
            <person name="Nusbaum C."/>
            <person name="Birren B."/>
        </authorList>
    </citation>
    <scope>NUCLEOTIDE SEQUENCE [LARGE SCALE GENOMIC DNA]</scope>
    <source>
        <strain evidence="11">R3-111a-1</strain>
    </source>
</reference>
<dbReference type="InterPro" id="IPR041677">
    <property type="entry name" value="DNA2/NAM7_AAA_11"/>
</dbReference>
<reference evidence="10" key="4">
    <citation type="journal article" date="2015" name="G3 (Bethesda)">
        <title>Genome sequences of three phytopathogenic species of the Magnaporthaceae family of fungi.</title>
        <authorList>
            <person name="Okagaki L.H."/>
            <person name="Nunes C.C."/>
            <person name="Sailsbery J."/>
            <person name="Clay B."/>
            <person name="Brown D."/>
            <person name="John T."/>
            <person name="Oh Y."/>
            <person name="Young N."/>
            <person name="Fitzgerald M."/>
            <person name="Haas B.J."/>
            <person name="Zeng Q."/>
            <person name="Young S."/>
            <person name="Adiconis X."/>
            <person name="Fan L."/>
            <person name="Levin J.Z."/>
            <person name="Mitchell T.K."/>
            <person name="Okubara P.A."/>
            <person name="Farman M.L."/>
            <person name="Kohn L.M."/>
            <person name="Birren B."/>
            <person name="Ma L.-J."/>
            <person name="Dean R.A."/>
        </authorList>
    </citation>
    <scope>NUCLEOTIDE SEQUENCE</scope>
    <source>
        <strain evidence="10">R3-111a-1</strain>
    </source>
</reference>
<dbReference type="EMBL" id="GL385396">
    <property type="protein sequence ID" value="EJT79503.1"/>
    <property type="molecule type" value="Genomic_DNA"/>
</dbReference>
<keyword evidence="11" id="KW-1185">Reference proteome</keyword>
<evidence type="ECO:0000256" key="2">
    <source>
        <dbReference type="ARBA" id="ARBA00022741"/>
    </source>
</evidence>
<sequence>MAAKILTEDQQVDGLCAVNGSNLVNYKESFRRMEPSAPGRGNSSAVTVKQLAHSWGEIQVKIYYKASVKRMQVATIAFSAKHCWEPKFETIWGDQALPTYLHNILWSEVKPRKITRAHFKTLKSGIIVDINDEYLERKVTEVGKGLASVVEQLKKFRAEVDEAKEHVFVGIDLFIPTECNAGATDTLDQLEFVVLAPTRGHPGKDYFKASPRQQLIDIPNFEARAGTSKAPDPARNRWPDQGSMTLDLGRAVIEENMLQRLSADKMRQTEVKVRAVKVRCVQGHVMECLLLANAKYPELLPRMDQMCKLKLVKVSYKGPELPDWPRSDGEESKVRAREIIRGFEKAEAGAGGKTEECDVVILKTLARLYMSDKAPENMSEEERDKLRKTVEGWYLELKPRKTREDGAVIRETMQAWKDRVMQWALENKGNIKTPDWAPDPEDQYPLKATRVDMPTDLISKADAAFIAYMPMHPLWPTWKHPTTGEEPPRPLPLTFELPWVDVTNKYHLRNDAYQVAGYFLPEHQGLPMKACVAAINNLALQADGDTEGPAAFIKDLRRPKELVHLPNMFPTIGRLIAGTPEPGEEDLHTAFKSLNSDQKKVFLAEGLPYGHLVIHGAPGSGKTMVGLLLIIAIIKDKIDTHKGITKAKPTLPRETRGGLAPEEDKKDGRNKVVITCSENMQGNDLCERLSAEYRRIRKSELKIIRMNTWTREEGYVMNTNRARREDDFDEVDEITLHAITRDILELARDTHATKKDRRPHGGEFALGEQVLSLMSTDVNYRPAWELIRDRKVNPQAFENNLAVLKEACKIAAEQLLDQADVIVATPTALHTLRNHHPNICDKVRTVLQEEAGRLTEPEWLVAVTACPNAQLRVTTGDPNQSPPLVFGTKAFRVGKSGFGEGTYCQKAQQLATPLMTRWMNCRQPITRLMKSLRQSGQQEEFISERWYRGDMVSIRDQQVEGGAKKNNAELAADRMFSDENIIGTPKTPARIVIWNAETKDAVQVGTSYKNEVHTKLAIDAVRKLQQYGLSSDGEQVPDVGVICPYGAQGKNVRQALNKVPKTDIVHDRVDVRTSRGSMSKDWDYAVVILSRDDRRSGFTSSRDNMVISHSRGKLGTIIIMSCTTCEARTSIGDKDLWAFKEKIDAQQGIWTPERRFMKDYCILCGNSHEAYKCRGAMRGKPMQPQLSADDIRARVMGIYHGNKDADEDTSKVAGETTTKYHKKKAEPEPAVKPRIWGGEVTVRKLGKTTADGRRRVARELQTATAALFKDLAKEVAAEEAKQEQAFYSRLDKAKKDRERGAAEEVVRTYGDGGGVEVESMW</sequence>
<protein>
    <recommendedName>
        <fullName evidence="12">DNA2/NAM7 helicase-like C-terminal domain-containing protein</fullName>
    </recommendedName>
</protein>